<dbReference type="RefSeq" id="WP_316898692.1">
    <property type="nucleotide sequence ID" value="NZ_CATWHI010000001.1"/>
</dbReference>
<name>A0AB72WXV7_9RALS</name>
<dbReference type="SUPFAM" id="SSF117396">
    <property type="entry name" value="TM1631-like"/>
    <property type="match status" value="1"/>
</dbReference>
<reference evidence="1 2" key="1">
    <citation type="submission" date="2023-07" db="EMBL/GenBank/DDBJ databases">
        <authorList>
            <person name="Peeters C."/>
        </authorList>
    </citation>
    <scope>NUCLEOTIDE SEQUENCE [LARGE SCALE GENOMIC DNA]</scope>
    <source>
        <strain evidence="1 2">R-16034</strain>
    </source>
</reference>
<dbReference type="EMBL" id="CATWHI010000001">
    <property type="protein sequence ID" value="CAJ0737628.1"/>
    <property type="molecule type" value="Genomic_DNA"/>
</dbReference>
<sequence length="310" mass="35742">MTIRIGISGWRYEGWRGVFYPEDLAQRRELEYASRQFDTIEINGSHYSLQSITSWQAWHDTAPDGFVFAVKGPRYLTHMLRFRDETAVPALANFFASGVLALRRKLGPFLWQFPPSYRFDAERFERFLSLLPQDTSAARALARQHDGRVKAPWFATRDQQPLRHAVEVRHDSFCTPEFAALLRRHHAALVVSHAIADWPYFEDVTSDFVYLRLHGADALYTGAYADAALDRWADRIRHWAAGSEPPDAQRVGAPARQRRSGRDVYCYFGISRRTANFLLFSNSYRKNVRPKIGAQKAIYVLIESNTYATF</sequence>
<dbReference type="Gene3D" id="3.20.20.410">
    <property type="entry name" value="Protein of unknown function UPF0759"/>
    <property type="match status" value="1"/>
</dbReference>
<protein>
    <recommendedName>
        <fullName evidence="3">DUF72 domain-containing protein</fullName>
    </recommendedName>
</protein>
<evidence type="ECO:0000313" key="1">
    <source>
        <dbReference type="EMBL" id="CAJ0737628.1"/>
    </source>
</evidence>
<gene>
    <name evidence="1" type="ORF">R16034_00792</name>
</gene>
<dbReference type="PANTHER" id="PTHR30348:SF4">
    <property type="entry name" value="DUF72 DOMAIN-CONTAINING PROTEIN"/>
    <property type="match status" value="1"/>
</dbReference>
<organism evidence="1 2">
    <name type="scientific">Ralstonia edaphi</name>
    <dbReference type="NCBI Taxonomy" id="3058599"/>
    <lineage>
        <taxon>Bacteria</taxon>
        <taxon>Pseudomonadati</taxon>
        <taxon>Pseudomonadota</taxon>
        <taxon>Betaproteobacteria</taxon>
        <taxon>Burkholderiales</taxon>
        <taxon>Burkholderiaceae</taxon>
        <taxon>Ralstonia</taxon>
    </lineage>
</organism>
<dbReference type="Pfam" id="PF01904">
    <property type="entry name" value="DUF72"/>
    <property type="match status" value="1"/>
</dbReference>
<dbReference type="InterPro" id="IPR036520">
    <property type="entry name" value="UPF0759_sf"/>
</dbReference>
<comment type="caution">
    <text evidence="1">The sequence shown here is derived from an EMBL/GenBank/DDBJ whole genome shotgun (WGS) entry which is preliminary data.</text>
</comment>
<dbReference type="AlphaFoldDB" id="A0AB72WXV7"/>
<dbReference type="Proteomes" id="UP001189225">
    <property type="component" value="Unassembled WGS sequence"/>
</dbReference>
<proteinExistence type="predicted"/>
<dbReference type="InterPro" id="IPR002763">
    <property type="entry name" value="DUF72"/>
</dbReference>
<keyword evidence="2" id="KW-1185">Reference proteome</keyword>
<evidence type="ECO:0000313" key="2">
    <source>
        <dbReference type="Proteomes" id="UP001189225"/>
    </source>
</evidence>
<evidence type="ECO:0008006" key="3">
    <source>
        <dbReference type="Google" id="ProtNLM"/>
    </source>
</evidence>
<accession>A0AB72WXV7</accession>
<dbReference type="PANTHER" id="PTHR30348">
    <property type="entry name" value="UNCHARACTERIZED PROTEIN YECE"/>
    <property type="match status" value="1"/>
</dbReference>